<dbReference type="EMBL" id="JBHUEK010000031">
    <property type="protein sequence ID" value="MFD1781126.1"/>
    <property type="molecule type" value="Genomic_DNA"/>
</dbReference>
<evidence type="ECO:0000313" key="3">
    <source>
        <dbReference type="EMBL" id="MFD1781126.1"/>
    </source>
</evidence>
<keyword evidence="2" id="KW-1133">Transmembrane helix</keyword>
<dbReference type="Gene3D" id="3.30.70.60">
    <property type="match status" value="1"/>
</dbReference>
<keyword evidence="4" id="KW-1185">Reference proteome</keyword>
<feature type="transmembrane region" description="Helical" evidence="2">
    <location>
        <begin position="12"/>
        <end position="31"/>
    </location>
</feature>
<gene>
    <name evidence="3" type="ORF">ACFSFW_20940</name>
</gene>
<reference evidence="4" key="1">
    <citation type="journal article" date="2019" name="Int. J. Syst. Evol. Microbiol.">
        <title>The Global Catalogue of Microorganisms (GCM) 10K type strain sequencing project: providing services to taxonomists for standard genome sequencing and annotation.</title>
        <authorList>
            <consortium name="The Broad Institute Genomics Platform"/>
            <consortium name="The Broad Institute Genome Sequencing Center for Infectious Disease"/>
            <person name="Wu L."/>
            <person name="Ma J."/>
        </authorList>
    </citation>
    <scope>NUCLEOTIDE SEQUENCE [LARGE SCALE GENOMIC DNA]</scope>
    <source>
        <strain evidence="4">CCUG 15531</strain>
    </source>
</reference>
<feature type="region of interest" description="Disordered" evidence="1">
    <location>
        <begin position="236"/>
        <end position="264"/>
    </location>
</feature>
<dbReference type="RefSeq" id="WP_304217575.1">
    <property type="nucleotide sequence ID" value="NZ_JBHUEK010000031.1"/>
</dbReference>
<evidence type="ECO:0000256" key="1">
    <source>
        <dbReference type="SAM" id="MobiDB-lite"/>
    </source>
</evidence>
<name>A0ABW4MTR5_9BACI</name>
<protein>
    <submittedName>
        <fullName evidence="3">Pilus assembly protein PilO</fullName>
    </submittedName>
</protein>
<dbReference type="Proteomes" id="UP001597227">
    <property type="component" value="Unassembled WGS sequence"/>
</dbReference>
<proteinExistence type="predicted"/>
<accession>A0ABW4MTR5</accession>
<sequence length="264" mass="29836">MTLHFSRKQIIYLVMAIVFLVGVFYLTYFLLVKPVKLKIAQLENSVKTEERLLELISDKRTNDTPIISSTEIQKRIPVVPLVEQIVLDLERAETLSESRVISMSYSESEFTFMDETQPVDDQEAANPENIEVNDQVSTDNGSDESEQTVEVEDVDSQLIDGLNQITVTLQVQSPTYPDLEKFLSVIEHQTRITRVESLSFSGTPELTSVDQIAQPLVYDVTISTFYMPKYTELAEEAPKLTVPPPSNKDNPLATGLEKKSEENE</sequence>
<keyword evidence="2" id="KW-0812">Transmembrane</keyword>
<feature type="region of interest" description="Disordered" evidence="1">
    <location>
        <begin position="126"/>
        <end position="147"/>
    </location>
</feature>
<evidence type="ECO:0000256" key="2">
    <source>
        <dbReference type="SAM" id="Phobius"/>
    </source>
</evidence>
<keyword evidence="2" id="KW-0472">Membrane</keyword>
<comment type="caution">
    <text evidence="3">The sequence shown here is derived from an EMBL/GenBank/DDBJ whole genome shotgun (WGS) entry which is preliminary data.</text>
</comment>
<evidence type="ECO:0000313" key="4">
    <source>
        <dbReference type="Proteomes" id="UP001597227"/>
    </source>
</evidence>
<dbReference type="InterPro" id="IPR014717">
    <property type="entry name" value="Transl_elong_EF1B/ribsomal_bS6"/>
</dbReference>
<organism evidence="3 4">
    <name type="scientific">Fredinandcohnia salidurans</name>
    <dbReference type="NCBI Taxonomy" id="2595041"/>
    <lineage>
        <taxon>Bacteria</taxon>
        <taxon>Bacillati</taxon>
        <taxon>Bacillota</taxon>
        <taxon>Bacilli</taxon>
        <taxon>Bacillales</taxon>
        <taxon>Bacillaceae</taxon>
        <taxon>Fredinandcohnia</taxon>
    </lineage>
</organism>